<evidence type="ECO:0000259" key="6">
    <source>
        <dbReference type="PROSITE" id="PS51296"/>
    </source>
</evidence>
<evidence type="ECO:0000256" key="4">
    <source>
        <dbReference type="ARBA" id="ARBA00023004"/>
    </source>
</evidence>
<name>A0ABX7P0X7_9BACT</name>
<protein>
    <submittedName>
        <fullName evidence="7">Aromatic ring-hydroxylating dioxygenase subunit alpha</fullName>
    </submittedName>
</protein>
<organism evidence="7 8">
    <name type="scientific">Pyxidicoccus parkwayensis</name>
    <dbReference type="NCBI Taxonomy" id="2813578"/>
    <lineage>
        <taxon>Bacteria</taxon>
        <taxon>Pseudomonadati</taxon>
        <taxon>Myxococcota</taxon>
        <taxon>Myxococcia</taxon>
        <taxon>Myxococcales</taxon>
        <taxon>Cystobacterineae</taxon>
        <taxon>Myxococcaceae</taxon>
        <taxon>Pyxidicoccus</taxon>
    </lineage>
</organism>
<accession>A0ABX7P0X7</accession>
<keyword evidence="2" id="KW-0479">Metal-binding</keyword>
<keyword evidence="1" id="KW-0001">2Fe-2S</keyword>
<reference evidence="7 8" key="1">
    <citation type="submission" date="2021-02" db="EMBL/GenBank/DDBJ databases">
        <title>De Novo genome assembly of isolated myxobacteria.</title>
        <authorList>
            <person name="Stevens D.C."/>
        </authorList>
    </citation>
    <scope>NUCLEOTIDE SEQUENCE [LARGE SCALE GENOMIC DNA]</scope>
    <source>
        <strain evidence="8">SCPEA02</strain>
    </source>
</reference>
<keyword evidence="5" id="KW-0411">Iron-sulfur</keyword>
<dbReference type="EMBL" id="CP071090">
    <property type="protein sequence ID" value="QSQ21998.1"/>
    <property type="molecule type" value="Genomic_DNA"/>
</dbReference>
<proteinExistence type="predicted"/>
<sequence>MRQPQHLHPVEPARAPNVDLEAEADLARCGALKDYWYVACLSTELKAGAPLARTLFGTGVVLFRDAHGRPTALRDRCLHRNARLSRGAVFDGRLGCPYHGWVYDASGAVVEVPSLGPSQRSELLDADACAREGLQPEPCKLGQLQHFPTVEQDGLVFVFMGGPDASRARAEPFRVPYWGHAGWTVYFMVTRFPNGVTNLVENFMDVPHTLFVHPGWFRKPASKRVPATVRRTAGSVLVTYKQEQDTVTGLGRLFNPSGLPLLHTDKYYVPNVTRVDYLWGDHGFVINSQCTPVGPTDSLVYTAISYRLPVDVPGALVGRALKPLVRWYTRQVIQQDVVIMGIQREGLLDGPGGGVYSGTEADLHHADIEAYRCWLREGGHGAGPEEAEREMAFWI</sequence>
<evidence type="ECO:0000256" key="5">
    <source>
        <dbReference type="ARBA" id="ARBA00023014"/>
    </source>
</evidence>
<evidence type="ECO:0000256" key="3">
    <source>
        <dbReference type="ARBA" id="ARBA00023002"/>
    </source>
</evidence>
<dbReference type="PROSITE" id="PS51296">
    <property type="entry name" value="RIESKE"/>
    <property type="match status" value="1"/>
</dbReference>
<dbReference type="InterPro" id="IPR050584">
    <property type="entry name" value="Cholesterol_7-desaturase"/>
</dbReference>
<keyword evidence="3" id="KW-0560">Oxidoreductase</keyword>
<keyword evidence="4" id="KW-0408">Iron</keyword>
<dbReference type="PANTHER" id="PTHR21266">
    <property type="entry name" value="IRON-SULFUR DOMAIN CONTAINING PROTEIN"/>
    <property type="match status" value="1"/>
</dbReference>
<gene>
    <name evidence="7" type="ORF">JY651_43795</name>
</gene>
<dbReference type="GO" id="GO:0051213">
    <property type="term" value="F:dioxygenase activity"/>
    <property type="evidence" value="ECO:0007669"/>
    <property type="project" value="UniProtKB-KW"/>
</dbReference>
<evidence type="ECO:0000256" key="1">
    <source>
        <dbReference type="ARBA" id="ARBA00022714"/>
    </source>
</evidence>
<evidence type="ECO:0000256" key="2">
    <source>
        <dbReference type="ARBA" id="ARBA00022723"/>
    </source>
</evidence>
<feature type="domain" description="Rieske" evidence="6">
    <location>
        <begin position="37"/>
        <end position="117"/>
    </location>
</feature>
<dbReference type="RefSeq" id="WP_206723575.1">
    <property type="nucleotide sequence ID" value="NZ_CP071090.1"/>
</dbReference>
<evidence type="ECO:0000313" key="8">
    <source>
        <dbReference type="Proteomes" id="UP000662747"/>
    </source>
</evidence>
<dbReference type="Gene3D" id="3.90.380.10">
    <property type="entry name" value="Naphthalene 1,2-dioxygenase Alpha Subunit, Chain A, domain 1"/>
    <property type="match status" value="1"/>
</dbReference>
<dbReference type="InterPro" id="IPR036922">
    <property type="entry name" value="Rieske_2Fe-2S_sf"/>
</dbReference>
<evidence type="ECO:0000313" key="7">
    <source>
        <dbReference type="EMBL" id="QSQ21998.1"/>
    </source>
</evidence>
<dbReference type="SUPFAM" id="SSF55961">
    <property type="entry name" value="Bet v1-like"/>
    <property type="match status" value="1"/>
</dbReference>
<dbReference type="SUPFAM" id="SSF50022">
    <property type="entry name" value="ISP domain"/>
    <property type="match status" value="1"/>
</dbReference>
<dbReference type="Proteomes" id="UP000662747">
    <property type="component" value="Chromosome"/>
</dbReference>
<dbReference type="Gene3D" id="2.102.10.10">
    <property type="entry name" value="Rieske [2Fe-2S] iron-sulphur domain"/>
    <property type="match status" value="1"/>
</dbReference>
<dbReference type="PANTHER" id="PTHR21266:SF60">
    <property type="entry name" value="3-KETOSTEROID-9-ALPHA-MONOOXYGENASE, OXYGENASE COMPONENT"/>
    <property type="match status" value="1"/>
</dbReference>
<keyword evidence="8" id="KW-1185">Reference proteome</keyword>
<keyword evidence="7" id="KW-0223">Dioxygenase</keyword>
<dbReference type="Pfam" id="PF00355">
    <property type="entry name" value="Rieske"/>
    <property type="match status" value="1"/>
</dbReference>
<dbReference type="InterPro" id="IPR017941">
    <property type="entry name" value="Rieske_2Fe-2S"/>
</dbReference>